<reference evidence="8 9" key="2">
    <citation type="submission" date="2016-06" db="EMBL/GenBank/DDBJ databases">
        <title>Pedobacter psychrophilus sp. nov., isolated from Antarctic fragmentary rock.</title>
        <authorList>
            <person name="Svec P."/>
        </authorList>
    </citation>
    <scope>NUCLEOTIDE SEQUENCE [LARGE SCALE GENOMIC DNA]</scope>
    <source>
        <strain evidence="8 9">CCM 8644</strain>
    </source>
</reference>
<keyword evidence="9" id="KW-1185">Reference proteome</keyword>
<dbReference type="GO" id="GO:0046872">
    <property type="term" value="F:metal ion binding"/>
    <property type="evidence" value="ECO:0007669"/>
    <property type="project" value="UniProtKB-KW"/>
</dbReference>
<evidence type="ECO:0000256" key="5">
    <source>
        <dbReference type="ARBA" id="ARBA00023136"/>
    </source>
</evidence>
<feature type="domain" description="Calcineurin-like phosphoesterase" evidence="7">
    <location>
        <begin position="8"/>
        <end position="211"/>
    </location>
</feature>
<evidence type="ECO:0000256" key="4">
    <source>
        <dbReference type="ARBA" id="ARBA00022801"/>
    </source>
</evidence>
<dbReference type="InterPro" id="IPR004843">
    <property type="entry name" value="Calcineurin-like_PHP"/>
</dbReference>
<dbReference type="GO" id="GO:0008758">
    <property type="term" value="F:UDP-2,3-diacylglucosamine hydrolase activity"/>
    <property type="evidence" value="ECO:0007669"/>
    <property type="project" value="TreeGrafter"/>
</dbReference>
<keyword evidence="5" id="KW-0472">Membrane</keyword>
<dbReference type="GO" id="GO:0016020">
    <property type="term" value="C:membrane"/>
    <property type="evidence" value="ECO:0007669"/>
    <property type="project" value="GOC"/>
</dbReference>
<dbReference type="STRING" id="1826909.A5893_05265"/>
<dbReference type="SUPFAM" id="SSF56300">
    <property type="entry name" value="Metallo-dependent phosphatases"/>
    <property type="match status" value="1"/>
</dbReference>
<accession>A0A179DHT9</accession>
<dbReference type="InterPro" id="IPR029052">
    <property type="entry name" value="Metallo-depent_PP-like"/>
</dbReference>
<evidence type="ECO:0000259" key="7">
    <source>
        <dbReference type="Pfam" id="PF00149"/>
    </source>
</evidence>
<evidence type="ECO:0000313" key="9">
    <source>
        <dbReference type="Proteomes" id="UP000078459"/>
    </source>
</evidence>
<dbReference type="AlphaFoldDB" id="A0A179DHT9"/>
<dbReference type="OrthoDB" id="9802481at2"/>
<dbReference type="GO" id="GO:0009245">
    <property type="term" value="P:lipid A biosynthetic process"/>
    <property type="evidence" value="ECO:0007669"/>
    <property type="project" value="TreeGrafter"/>
</dbReference>
<organism evidence="8 9">
    <name type="scientific">Pedobacter psychrophilus</name>
    <dbReference type="NCBI Taxonomy" id="1826909"/>
    <lineage>
        <taxon>Bacteria</taxon>
        <taxon>Pseudomonadati</taxon>
        <taxon>Bacteroidota</taxon>
        <taxon>Sphingobacteriia</taxon>
        <taxon>Sphingobacteriales</taxon>
        <taxon>Sphingobacteriaceae</taxon>
        <taxon>Pedobacter</taxon>
    </lineage>
</organism>
<dbReference type="CDD" id="cd07398">
    <property type="entry name" value="MPP_YbbF-LpxH"/>
    <property type="match status" value="1"/>
</dbReference>
<evidence type="ECO:0000313" key="8">
    <source>
        <dbReference type="EMBL" id="OAQ40362.1"/>
    </source>
</evidence>
<evidence type="ECO:0000256" key="1">
    <source>
        <dbReference type="ARBA" id="ARBA00022475"/>
    </source>
</evidence>
<dbReference type="PANTHER" id="PTHR34990">
    <property type="entry name" value="UDP-2,3-DIACYLGLUCOSAMINE HYDROLASE-RELATED"/>
    <property type="match status" value="1"/>
</dbReference>
<dbReference type="PANTHER" id="PTHR34990:SF1">
    <property type="entry name" value="UDP-2,3-DIACYLGLUCOSAMINE HYDROLASE"/>
    <property type="match status" value="1"/>
</dbReference>
<gene>
    <name evidence="8" type="ORF">A5893_05265</name>
</gene>
<dbReference type="RefSeq" id="WP_068821600.1">
    <property type="nucleotide sequence ID" value="NZ_LWHJ01000022.1"/>
</dbReference>
<evidence type="ECO:0000256" key="3">
    <source>
        <dbReference type="ARBA" id="ARBA00022723"/>
    </source>
</evidence>
<comment type="caution">
    <text evidence="8">The sequence shown here is derived from an EMBL/GenBank/DDBJ whole genome shotgun (WGS) entry which is preliminary data.</text>
</comment>
<dbReference type="InterPro" id="IPR043461">
    <property type="entry name" value="LpxH-like"/>
</dbReference>
<dbReference type="Proteomes" id="UP000078459">
    <property type="component" value="Unassembled WGS sequence"/>
</dbReference>
<dbReference type="Gene3D" id="3.60.21.10">
    <property type="match status" value="1"/>
</dbReference>
<proteinExistence type="predicted"/>
<keyword evidence="3" id="KW-0479">Metal-binding</keyword>
<evidence type="ECO:0000256" key="2">
    <source>
        <dbReference type="ARBA" id="ARBA00022519"/>
    </source>
</evidence>
<protein>
    <submittedName>
        <fullName evidence="8">UDP-2,3-diacylglucosamine hydrolase</fullName>
    </submittedName>
</protein>
<sequence length="258" mass="30421">MEKQHYYFASDFHLGAPNYQSSREREHKIVAWLDFIKADAKAVFLMGDVFDFWFEYSTVIPKGYIRLQGKLAELSDAGIKIYFFKGNHDMWVFNYFEKELGATIISDEFILEANGKRFFLHHGDGLGEGDDAYKLLKNFFRSKFCQWLFARLHPNLGIGIANHWSKKSRLAGNKREGERFVEREETWVKAYSESLFKEHGRFDYVIMGHRHFPVTIDIDDTTKYINLGEWVNFTSYAKFNGEKLELLHFESENDEETK</sequence>
<evidence type="ECO:0000256" key="6">
    <source>
        <dbReference type="ARBA" id="ARBA00023211"/>
    </source>
</evidence>
<keyword evidence="6" id="KW-0464">Manganese</keyword>
<name>A0A179DHT9_9SPHI</name>
<keyword evidence="2" id="KW-0997">Cell inner membrane</keyword>
<keyword evidence="4 8" id="KW-0378">Hydrolase</keyword>
<dbReference type="Pfam" id="PF00149">
    <property type="entry name" value="Metallophos"/>
    <property type="match status" value="1"/>
</dbReference>
<keyword evidence="1" id="KW-1003">Cell membrane</keyword>
<dbReference type="EMBL" id="LWHJ01000022">
    <property type="protein sequence ID" value="OAQ40362.1"/>
    <property type="molecule type" value="Genomic_DNA"/>
</dbReference>
<reference evidence="8 9" key="1">
    <citation type="submission" date="2016-04" db="EMBL/GenBank/DDBJ databases">
        <authorList>
            <person name="Evans L.H."/>
            <person name="Alamgir A."/>
            <person name="Owens N."/>
            <person name="Weber N.D."/>
            <person name="Virtaneva K."/>
            <person name="Barbian K."/>
            <person name="Babar A."/>
            <person name="Rosenke K."/>
        </authorList>
    </citation>
    <scope>NUCLEOTIDE SEQUENCE [LARGE SCALE GENOMIC DNA]</scope>
    <source>
        <strain evidence="8 9">CCM 8644</strain>
    </source>
</reference>